<comment type="similarity">
    <text evidence="1 4">Belongs to the D-isomer specific 2-hydroxyacid dehydrogenase family.</text>
</comment>
<dbReference type="InterPro" id="IPR029753">
    <property type="entry name" value="D-isomer_DH_CS"/>
</dbReference>
<organism evidence="7 8">
    <name type="scientific">Raoultibacter massiliensis</name>
    <dbReference type="NCBI Taxonomy" id="1852371"/>
    <lineage>
        <taxon>Bacteria</taxon>
        <taxon>Bacillati</taxon>
        <taxon>Actinomycetota</taxon>
        <taxon>Coriobacteriia</taxon>
        <taxon>Eggerthellales</taxon>
        <taxon>Eggerthellaceae</taxon>
        <taxon>Raoultibacter</taxon>
    </lineage>
</organism>
<evidence type="ECO:0000313" key="8">
    <source>
        <dbReference type="Proteomes" id="UP001487305"/>
    </source>
</evidence>
<keyword evidence="8" id="KW-1185">Reference proteome</keyword>
<dbReference type="InterPro" id="IPR036291">
    <property type="entry name" value="NAD(P)-bd_dom_sf"/>
</dbReference>
<reference evidence="7 8" key="1">
    <citation type="submission" date="2024-04" db="EMBL/GenBank/DDBJ databases">
        <title>Human intestinal bacterial collection.</title>
        <authorList>
            <person name="Pauvert C."/>
            <person name="Hitch T.C.A."/>
            <person name="Clavel T."/>
        </authorList>
    </citation>
    <scope>NUCLEOTIDE SEQUENCE [LARGE SCALE GENOMIC DNA]</scope>
    <source>
        <strain evidence="7 8">CLA-KB-H42</strain>
    </source>
</reference>
<dbReference type="PANTHER" id="PTHR43761">
    <property type="entry name" value="D-ISOMER SPECIFIC 2-HYDROXYACID DEHYDROGENASE FAMILY PROTEIN (AFU_ORTHOLOGUE AFUA_1G13630)"/>
    <property type="match status" value="1"/>
</dbReference>
<protein>
    <submittedName>
        <fullName evidence="7">D-2-hydroxyacid dehydrogenase</fullName>
    </submittedName>
</protein>
<evidence type="ECO:0000259" key="6">
    <source>
        <dbReference type="Pfam" id="PF02826"/>
    </source>
</evidence>
<dbReference type="RefSeq" id="WP_102373707.1">
    <property type="nucleotide sequence ID" value="NZ_JBBNOP010000002.1"/>
</dbReference>
<name>A0ABV1JAR0_9ACTN</name>
<gene>
    <name evidence="7" type="ORF">AAA083_04160</name>
</gene>
<dbReference type="Pfam" id="PF02826">
    <property type="entry name" value="2-Hacid_dh_C"/>
    <property type="match status" value="1"/>
</dbReference>
<keyword evidence="2 4" id="KW-0560">Oxidoreductase</keyword>
<evidence type="ECO:0000256" key="4">
    <source>
        <dbReference type="RuleBase" id="RU003719"/>
    </source>
</evidence>
<dbReference type="SUPFAM" id="SSF52283">
    <property type="entry name" value="Formate/glycerate dehydrogenase catalytic domain-like"/>
    <property type="match status" value="1"/>
</dbReference>
<evidence type="ECO:0000256" key="2">
    <source>
        <dbReference type="ARBA" id="ARBA00023002"/>
    </source>
</evidence>
<sequence length="320" mass="34269">MNIVVLDAYVNNPGDLSWKQLEAFGSVTLYDRTAPDEVAFRVADANIAVSNKITWDEAALDAAPNLELIALTSTGFNVVDLDAAQRRGVTVCNVPAYSTPDVAQMTFALLLELCLHVGAHSRGVMNGEWVRSIDFSYWDYPLVEIAGKTLGIVGMGSIGQAVARVANAFGMDVLFNSRSAKPACENEHCRQVGFDELLARADIVTLHAPATPETNGLIDAAAIAKMKDGAMLLNTARGTLVDERAVADALIAGKLSGFGADVVAVEPMTQNSPLLDAKDKNIVITPHIAWATHEARTRLLDTVFANIRAFIEGHPQNVVS</sequence>
<evidence type="ECO:0000313" key="7">
    <source>
        <dbReference type="EMBL" id="MEQ3362169.1"/>
    </source>
</evidence>
<accession>A0ABV1JAR0</accession>
<evidence type="ECO:0000256" key="1">
    <source>
        <dbReference type="ARBA" id="ARBA00005854"/>
    </source>
</evidence>
<dbReference type="InterPro" id="IPR006140">
    <property type="entry name" value="D-isomer_DH_NAD-bd"/>
</dbReference>
<dbReference type="PROSITE" id="PS00671">
    <property type="entry name" value="D_2_HYDROXYACID_DH_3"/>
    <property type="match status" value="1"/>
</dbReference>
<feature type="domain" description="D-isomer specific 2-hydroxyacid dehydrogenase NAD-binding" evidence="6">
    <location>
        <begin position="107"/>
        <end position="289"/>
    </location>
</feature>
<feature type="domain" description="D-isomer specific 2-hydroxyacid dehydrogenase catalytic" evidence="5">
    <location>
        <begin position="19"/>
        <end position="319"/>
    </location>
</feature>
<comment type="caution">
    <text evidence="7">The sequence shown here is derived from an EMBL/GenBank/DDBJ whole genome shotgun (WGS) entry which is preliminary data.</text>
</comment>
<dbReference type="Proteomes" id="UP001487305">
    <property type="component" value="Unassembled WGS sequence"/>
</dbReference>
<evidence type="ECO:0000256" key="3">
    <source>
        <dbReference type="ARBA" id="ARBA00023027"/>
    </source>
</evidence>
<dbReference type="InterPro" id="IPR050418">
    <property type="entry name" value="D-iso_2-hydroxyacid_DH_PdxB"/>
</dbReference>
<evidence type="ECO:0000259" key="5">
    <source>
        <dbReference type="Pfam" id="PF00389"/>
    </source>
</evidence>
<dbReference type="InterPro" id="IPR006139">
    <property type="entry name" value="D-isomer_2_OHA_DH_cat_dom"/>
</dbReference>
<dbReference type="PANTHER" id="PTHR43761:SF1">
    <property type="entry name" value="D-ISOMER SPECIFIC 2-HYDROXYACID DEHYDROGENASE CATALYTIC DOMAIN-CONTAINING PROTEIN-RELATED"/>
    <property type="match status" value="1"/>
</dbReference>
<proteinExistence type="inferred from homology"/>
<dbReference type="PROSITE" id="PS00670">
    <property type="entry name" value="D_2_HYDROXYACID_DH_2"/>
    <property type="match status" value="1"/>
</dbReference>
<keyword evidence="3" id="KW-0520">NAD</keyword>
<dbReference type="SUPFAM" id="SSF51735">
    <property type="entry name" value="NAD(P)-binding Rossmann-fold domains"/>
    <property type="match status" value="1"/>
</dbReference>
<dbReference type="EMBL" id="JBBNOP010000002">
    <property type="protein sequence ID" value="MEQ3362169.1"/>
    <property type="molecule type" value="Genomic_DNA"/>
</dbReference>
<dbReference type="Gene3D" id="3.40.50.720">
    <property type="entry name" value="NAD(P)-binding Rossmann-like Domain"/>
    <property type="match status" value="2"/>
</dbReference>
<dbReference type="CDD" id="cd12162">
    <property type="entry name" value="2-Hacid_dh_4"/>
    <property type="match status" value="1"/>
</dbReference>
<dbReference type="Pfam" id="PF00389">
    <property type="entry name" value="2-Hacid_dh"/>
    <property type="match status" value="1"/>
</dbReference>